<dbReference type="PROSITE" id="PS51318">
    <property type="entry name" value="TAT"/>
    <property type="match status" value="1"/>
</dbReference>
<evidence type="ECO:0000313" key="11">
    <source>
        <dbReference type="Proteomes" id="UP000199420"/>
    </source>
</evidence>
<dbReference type="STRING" id="529704.SAMN02927913_1948"/>
<dbReference type="PROSITE" id="PS51373">
    <property type="entry name" value="HIPIP"/>
    <property type="match status" value="1"/>
</dbReference>
<feature type="domain" description="High potential iron-sulfur proteins family profile" evidence="9">
    <location>
        <begin position="36"/>
        <end position="111"/>
    </location>
</feature>
<keyword evidence="4" id="KW-0479">Metal-binding</keyword>
<evidence type="ECO:0000256" key="6">
    <source>
        <dbReference type="ARBA" id="ARBA00022982"/>
    </source>
</evidence>
<accession>A0A1H6U7Q1</accession>
<dbReference type="GO" id="GO:0051539">
    <property type="term" value="F:4 iron, 4 sulfur cluster binding"/>
    <property type="evidence" value="ECO:0007669"/>
    <property type="project" value="UniProtKB-KW"/>
</dbReference>
<evidence type="ECO:0000256" key="8">
    <source>
        <dbReference type="ARBA" id="ARBA00023014"/>
    </source>
</evidence>
<dbReference type="RefSeq" id="WP_091336320.1">
    <property type="nucleotide sequence ID" value="NZ_FNYC01000003.1"/>
</dbReference>
<dbReference type="InterPro" id="IPR019546">
    <property type="entry name" value="TAT_signal_bac_arc"/>
</dbReference>
<protein>
    <submittedName>
        <fullName evidence="10">Tat (Twin-arginine translocation) pathway signal sequence</fullName>
    </submittedName>
</protein>
<dbReference type="Proteomes" id="UP000199420">
    <property type="component" value="Unassembled WGS sequence"/>
</dbReference>
<keyword evidence="8" id="KW-0411">Iron-sulfur</keyword>
<sequence length="111" mass="11723">MSQEKDLESRRRFLKVAAGTAAAAAVAGGLPRFARAADLPHVAESDPTAKALDYVEDASTSKNPKHKAGDVCANCQFYTDAGAKPYGPCQLFPGKSVNAKGWCVSHTTRKA</sequence>
<dbReference type="GO" id="GO:0009055">
    <property type="term" value="F:electron transfer activity"/>
    <property type="evidence" value="ECO:0007669"/>
    <property type="project" value="InterPro"/>
</dbReference>
<dbReference type="NCBIfam" id="TIGR01409">
    <property type="entry name" value="TAT_signal_seq"/>
    <property type="match status" value="1"/>
</dbReference>
<dbReference type="SUPFAM" id="SSF57652">
    <property type="entry name" value="HIPIP (high potential iron protein)"/>
    <property type="match status" value="1"/>
</dbReference>
<dbReference type="GO" id="GO:0019646">
    <property type="term" value="P:aerobic electron transport chain"/>
    <property type="evidence" value="ECO:0007669"/>
    <property type="project" value="InterPro"/>
</dbReference>
<gene>
    <name evidence="10" type="ORF">SAMN04487997_1776</name>
</gene>
<keyword evidence="3" id="KW-0004">4Fe-4S</keyword>
<evidence type="ECO:0000256" key="5">
    <source>
        <dbReference type="ARBA" id="ARBA00022729"/>
    </source>
</evidence>
<proteinExistence type="predicted"/>
<evidence type="ECO:0000256" key="4">
    <source>
        <dbReference type="ARBA" id="ARBA00022723"/>
    </source>
</evidence>
<name>A0A1H6U7Q1_9GAMM</name>
<dbReference type="Pfam" id="PF01355">
    <property type="entry name" value="HIPIP"/>
    <property type="match status" value="1"/>
</dbReference>
<evidence type="ECO:0000313" key="10">
    <source>
        <dbReference type="EMBL" id="SEI84340.1"/>
    </source>
</evidence>
<keyword evidence="5" id="KW-0732">Signal</keyword>
<evidence type="ECO:0000256" key="2">
    <source>
        <dbReference type="ARBA" id="ARBA00022448"/>
    </source>
</evidence>
<comment type="function">
    <text evidence="1">Specific class of high-redox-potential 4Fe-4S ferredoxins. Functions in anaerobic electron transport in most purple and in some other photosynthetic bacteria and in at least one genus (Paracoccus) of halophilic, denitrifying bacteria.</text>
</comment>
<reference evidence="10 11" key="1">
    <citation type="submission" date="2016-10" db="EMBL/GenBank/DDBJ databases">
        <authorList>
            <person name="de Groot N.N."/>
        </authorList>
    </citation>
    <scope>NUCLEOTIDE SEQUENCE [LARGE SCALE GENOMIC DNA]</scope>
    <source>
        <strain evidence="10 11">DSM 26515</strain>
    </source>
</reference>
<dbReference type="InterPro" id="IPR036369">
    <property type="entry name" value="HIPIP_sf"/>
</dbReference>
<keyword evidence="2" id="KW-0813">Transport</keyword>
<evidence type="ECO:0000256" key="3">
    <source>
        <dbReference type="ARBA" id="ARBA00022485"/>
    </source>
</evidence>
<dbReference type="EMBL" id="FNYC01000003">
    <property type="protein sequence ID" value="SEI84340.1"/>
    <property type="molecule type" value="Genomic_DNA"/>
</dbReference>
<evidence type="ECO:0000256" key="1">
    <source>
        <dbReference type="ARBA" id="ARBA00002137"/>
    </source>
</evidence>
<dbReference type="InterPro" id="IPR006311">
    <property type="entry name" value="TAT_signal"/>
</dbReference>
<keyword evidence="11" id="KW-1185">Reference proteome</keyword>
<dbReference type="AlphaFoldDB" id="A0A1H6U7Q1"/>
<keyword evidence="7" id="KW-0408">Iron</keyword>
<dbReference type="InterPro" id="IPR000170">
    <property type="entry name" value="High_potential_FeS_prot"/>
</dbReference>
<keyword evidence="6" id="KW-0249">Electron transport</keyword>
<dbReference type="GO" id="GO:0046872">
    <property type="term" value="F:metal ion binding"/>
    <property type="evidence" value="ECO:0007669"/>
    <property type="project" value="UniProtKB-KW"/>
</dbReference>
<organism evidence="10 11">
    <name type="scientific">Frateuria terrea</name>
    <dbReference type="NCBI Taxonomy" id="529704"/>
    <lineage>
        <taxon>Bacteria</taxon>
        <taxon>Pseudomonadati</taxon>
        <taxon>Pseudomonadota</taxon>
        <taxon>Gammaproteobacteria</taxon>
        <taxon>Lysobacterales</taxon>
        <taxon>Rhodanobacteraceae</taxon>
        <taxon>Frateuria</taxon>
    </lineage>
</organism>
<evidence type="ECO:0000259" key="9">
    <source>
        <dbReference type="PROSITE" id="PS51373"/>
    </source>
</evidence>
<dbReference type="Gene3D" id="4.10.490.10">
    <property type="entry name" value="High potential iron-sulphur protein"/>
    <property type="match status" value="1"/>
</dbReference>
<evidence type="ECO:0000256" key="7">
    <source>
        <dbReference type="ARBA" id="ARBA00023004"/>
    </source>
</evidence>
<dbReference type="OrthoDB" id="5298540at2"/>